<evidence type="ECO:0008006" key="3">
    <source>
        <dbReference type="Google" id="ProtNLM"/>
    </source>
</evidence>
<dbReference type="EMBL" id="JBIMSO010000059">
    <property type="protein sequence ID" value="MFH5210079.1"/>
    <property type="molecule type" value="Genomic_DNA"/>
</dbReference>
<dbReference type="Proteomes" id="UP001609175">
    <property type="component" value="Unassembled WGS sequence"/>
</dbReference>
<accession>A0ABW7JSF0</accession>
<gene>
    <name evidence="1" type="ORF">ACHIPZ_17995</name>
</gene>
<organism evidence="1 2">
    <name type="scientific">Antrihabitans spumae</name>
    <dbReference type="NCBI Taxonomy" id="3373370"/>
    <lineage>
        <taxon>Bacteria</taxon>
        <taxon>Bacillati</taxon>
        <taxon>Actinomycetota</taxon>
        <taxon>Actinomycetes</taxon>
        <taxon>Mycobacteriales</taxon>
        <taxon>Nocardiaceae</taxon>
        <taxon>Antrihabitans</taxon>
    </lineage>
</organism>
<evidence type="ECO:0000313" key="1">
    <source>
        <dbReference type="EMBL" id="MFH5210079.1"/>
    </source>
</evidence>
<protein>
    <recommendedName>
        <fullName evidence="3">MPT63-like domain-containing protein</fullName>
    </recommendedName>
</protein>
<comment type="caution">
    <text evidence="1">The sequence shown here is derived from an EMBL/GenBank/DDBJ whole genome shotgun (WGS) entry which is preliminary data.</text>
</comment>
<proteinExistence type="predicted"/>
<dbReference type="RefSeq" id="WP_395115753.1">
    <property type="nucleotide sequence ID" value="NZ_JBIMSO010000059.1"/>
</dbReference>
<reference evidence="1 2" key="1">
    <citation type="submission" date="2024-10" db="EMBL/GenBank/DDBJ databases">
        <authorList>
            <person name="Riesco R."/>
        </authorList>
    </citation>
    <scope>NUCLEOTIDE SEQUENCE [LARGE SCALE GENOMIC DNA]</scope>
    <source>
        <strain evidence="1 2">NCIMB 15449</strain>
    </source>
</reference>
<name>A0ABW7JSF0_9NOCA</name>
<sequence length="134" mass="14004">MRVVRGITIVVGALSVWTGLALPASAEPPRFDGQTTLQVPGVIVGWPLTRGAAVYNLTVQHGHGRIYPTTVGSGYVFQWTNLSTGASGIITDDLPDRDAVVTGPGQVIVTATAHLPGLDDVFGTPSFGTFYVTP</sequence>
<evidence type="ECO:0000313" key="2">
    <source>
        <dbReference type="Proteomes" id="UP001609175"/>
    </source>
</evidence>